<sequence>MVIRQQVSDVLAYGSITTTITKAKETKKHVDRMITLGKKGTLAARRDALAILLNTQNATREDLAKKLFDKIAPGYKDRKGGYTRVLKLGTRASDRTEEAILQLV</sequence>
<evidence type="ECO:0000313" key="9">
    <source>
        <dbReference type="Proteomes" id="UP000677228"/>
    </source>
</evidence>
<dbReference type="AlphaFoldDB" id="A0A8S2CWH7"/>
<comment type="caution">
    <text evidence="7">The sequence shown here is derived from an EMBL/GenBank/DDBJ whole genome shotgun (WGS) entry which is preliminary data.</text>
</comment>
<keyword evidence="3 6" id="KW-0687">Ribonucleoprotein</keyword>
<evidence type="ECO:0000256" key="3">
    <source>
        <dbReference type="ARBA" id="ARBA00023274"/>
    </source>
</evidence>
<dbReference type="PROSITE" id="PS01167">
    <property type="entry name" value="RIBOSOMAL_L17"/>
    <property type="match status" value="1"/>
</dbReference>
<accession>A0A8S2CWH7</accession>
<dbReference type="Proteomes" id="UP000682733">
    <property type="component" value="Unassembled WGS sequence"/>
</dbReference>
<comment type="similarity">
    <text evidence="1 6">Belongs to the bacterial ribosomal protein bL17 family.</text>
</comment>
<evidence type="ECO:0000256" key="1">
    <source>
        <dbReference type="ARBA" id="ARBA00008777"/>
    </source>
</evidence>
<dbReference type="PANTHER" id="PTHR14413">
    <property type="entry name" value="RIBOSOMAL PROTEIN L17"/>
    <property type="match status" value="1"/>
</dbReference>
<evidence type="ECO:0000256" key="4">
    <source>
        <dbReference type="ARBA" id="ARBA00035290"/>
    </source>
</evidence>
<protein>
    <recommendedName>
        <fullName evidence="4">Large ribosomal subunit protein bL17m</fullName>
    </recommendedName>
    <alternativeName>
        <fullName evidence="5">39S ribosomal protein L17, mitochondrial</fullName>
    </alternativeName>
</protein>
<organism evidence="7 9">
    <name type="scientific">Didymodactylos carnosus</name>
    <dbReference type="NCBI Taxonomy" id="1234261"/>
    <lineage>
        <taxon>Eukaryota</taxon>
        <taxon>Metazoa</taxon>
        <taxon>Spiralia</taxon>
        <taxon>Gnathifera</taxon>
        <taxon>Rotifera</taxon>
        <taxon>Eurotatoria</taxon>
        <taxon>Bdelloidea</taxon>
        <taxon>Philodinida</taxon>
        <taxon>Philodinidae</taxon>
        <taxon>Didymodactylos</taxon>
    </lineage>
</organism>
<dbReference type="Proteomes" id="UP000677228">
    <property type="component" value="Unassembled WGS sequence"/>
</dbReference>
<keyword evidence="2 6" id="KW-0689">Ribosomal protein</keyword>
<dbReference type="InterPro" id="IPR047859">
    <property type="entry name" value="Ribosomal_bL17_CS"/>
</dbReference>
<dbReference type="InterPro" id="IPR036373">
    <property type="entry name" value="Ribosomal_bL17_sf"/>
</dbReference>
<dbReference type="EMBL" id="CAJOBA010000442">
    <property type="protein sequence ID" value="CAF3532615.1"/>
    <property type="molecule type" value="Genomic_DNA"/>
</dbReference>
<dbReference type="PANTHER" id="PTHR14413:SF16">
    <property type="entry name" value="LARGE RIBOSOMAL SUBUNIT PROTEIN BL17M"/>
    <property type="match status" value="1"/>
</dbReference>
<dbReference type="GO" id="GO:0006412">
    <property type="term" value="P:translation"/>
    <property type="evidence" value="ECO:0007669"/>
    <property type="project" value="InterPro"/>
</dbReference>
<dbReference type="EMBL" id="CAJNOK010000442">
    <property type="protein sequence ID" value="CAF0753665.1"/>
    <property type="molecule type" value="Genomic_DNA"/>
</dbReference>
<dbReference type="GO" id="GO:0022625">
    <property type="term" value="C:cytosolic large ribosomal subunit"/>
    <property type="evidence" value="ECO:0007669"/>
    <property type="project" value="TreeGrafter"/>
</dbReference>
<dbReference type="Gene3D" id="3.90.1030.10">
    <property type="entry name" value="Ribosomal protein L17"/>
    <property type="match status" value="1"/>
</dbReference>
<evidence type="ECO:0000256" key="2">
    <source>
        <dbReference type="ARBA" id="ARBA00022980"/>
    </source>
</evidence>
<dbReference type="Pfam" id="PF01196">
    <property type="entry name" value="Ribosomal_L17"/>
    <property type="match status" value="1"/>
</dbReference>
<dbReference type="SUPFAM" id="SSF64263">
    <property type="entry name" value="Prokaryotic ribosomal protein L17"/>
    <property type="match status" value="1"/>
</dbReference>
<name>A0A8S2CWH7_9BILA</name>
<evidence type="ECO:0000256" key="6">
    <source>
        <dbReference type="RuleBase" id="RU000660"/>
    </source>
</evidence>
<dbReference type="NCBIfam" id="TIGR00059">
    <property type="entry name" value="L17"/>
    <property type="match status" value="1"/>
</dbReference>
<evidence type="ECO:0000313" key="7">
    <source>
        <dbReference type="EMBL" id="CAF0753665.1"/>
    </source>
</evidence>
<dbReference type="InterPro" id="IPR000456">
    <property type="entry name" value="Ribosomal_bL17"/>
</dbReference>
<evidence type="ECO:0000256" key="5">
    <source>
        <dbReference type="ARBA" id="ARBA00035413"/>
    </source>
</evidence>
<gene>
    <name evidence="7" type="ORF">OVA965_LOCUS2160</name>
    <name evidence="8" type="ORF">TMI583_LOCUS2160</name>
</gene>
<dbReference type="GO" id="GO:0003735">
    <property type="term" value="F:structural constituent of ribosome"/>
    <property type="evidence" value="ECO:0007669"/>
    <property type="project" value="InterPro"/>
</dbReference>
<proteinExistence type="inferred from homology"/>
<reference evidence="7" key="1">
    <citation type="submission" date="2021-02" db="EMBL/GenBank/DDBJ databases">
        <authorList>
            <person name="Nowell W R."/>
        </authorList>
    </citation>
    <scope>NUCLEOTIDE SEQUENCE</scope>
</reference>
<evidence type="ECO:0000313" key="8">
    <source>
        <dbReference type="EMBL" id="CAF3532615.1"/>
    </source>
</evidence>